<feature type="compositionally biased region" description="Basic and acidic residues" evidence="9">
    <location>
        <begin position="750"/>
        <end position="766"/>
    </location>
</feature>
<gene>
    <name evidence="13" type="ORF">APTSU1_000205200</name>
</gene>
<proteinExistence type="predicted"/>
<feature type="compositionally biased region" description="Polar residues" evidence="9">
    <location>
        <begin position="1019"/>
        <end position="1033"/>
    </location>
</feature>
<dbReference type="Gene3D" id="2.130.10.10">
    <property type="entry name" value="YVTN repeat-like/Quinoprotein amine dehydrogenase"/>
    <property type="match status" value="1"/>
</dbReference>
<evidence type="ECO:0000313" key="14">
    <source>
        <dbReference type="Proteomes" id="UP001623349"/>
    </source>
</evidence>
<feature type="signal peptide" evidence="11">
    <location>
        <begin position="1"/>
        <end position="20"/>
    </location>
</feature>
<comment type="caution">
    <text evidence="13">The sequence shown here is derived from an EMBL/GenBank/DDBJ whole genome shotgun (WGS) entry which is preliminary data.</text>
</comment>
<evidence type="ECO:0000256" key="4">
    <source>
        <dbReference type="ARBA" id="ARBA00022902"/>
    </source>
</evidence>
<evidence type="ECO:0000256" key="2">
    <source>
        <dbReference type="ARBA" id="ARBA00022473"/>
    </source>
</evidence>
<evidence type="ECO:0000256" key="3">
    <source>
        <dbReference type="ARBA" id="ARBA00022782"/>
    </source>
</evidence>
<feature type="compositionally biased region" description="Polar residues" evidence="9">
    <location>
        <begin position="891"/>
        <end position="902"/>
    </location>
</feature>
<keyword evidence="3" id="KW-0221">Differentiation</keyword>
<feature type="region of interest" description="Disordered" evidence="9">
    <location>
        <begin position="799"/>
        <end position="853"/>
    </location>
</feature>
<feature type="region of interest" description="Disordered" evidence="9">
    <location>
        <begin position="981"/>
        <end position="1033"/>
    </location>
</feature>
<keyword evidence="11" id="KW-0732">Signal</keyword>
<evidence type="ECO:0000256" key="1">
    <source>
        <dbReference type="ARBA" id="ARBA00004370"/>
    </source>
</evidence>
<comment type="subcellular location">
    <subcellularLocation>
        <location evidence="1">Membrane</location>
    </subcellularLocation>
</comment>
<dbReference type="PROSITE" id="PS51004">
    <property type="entry name" value="SEMA"/>
    <property type="match status" value="1"/>
</dbReference>
<feature type="chain" id="PRO_5047007056" evidence="11">
    <location>
        <begin position="21"/>
        <end position="1033"/>
    </location>
</feature>
<comment type="caution">
    <text evidence="8">Lacks conserved residue(s) required for the propagation of feature annotation.</text>
</comment>
<dbReference type="PANTHER" id="PTHR11036">
    <property type="entry name" value="SEMAPHORIN"/>
    <property type="match status" value="1"/>
</dbReference>
<protein>
    <submittedName>
        <fullName evidence="13">Semaphorin-6D</fullName>
    </submittedName>
</protein>
<dbReference type="EMBL" id="BAAFST010000002">
    <property type="protein sequence ID" value="GAB1286822.1"/>
    <property type="molecule type" value="Genomic_DNA"/>
</dbReference>
<dbReference type="InterPro" id="IPR001627">
    <property type="entry name" value="Semap_dom"/>
</dbReference>
<evidence type="ECO:0000313" key="13">
    <source>
        <dbReference type="EMBL" id="GAB1286822.1"/>
    </source>
</evidence>
<dbReference type="Pfam" id="PF01403">
    <property type="entry name" value="Sema"/>
    <property type="match status" value="2"/>
</dbReference>
<feature type="domain" description="Sema" evidence="12">
    <location>
        <begin position="1"/>
        <end position="514"/>
    </location>
</feature>
<evidence type="ECO:0000259" key="12">
    <source>
        <dbReference type="PROSITE" id="PS51004"/>
    </source>
</evidence>
<feature type="compositionally biased region" description="Polar residues" evidence="9">
    <location>
        <begin position="981"/>
        <end position="997"/>
    </location>
</feature>
<feature type="transmembrane region" description="Helical" evidence="10">
    <location>
        <begin position="623"/>
        <end position="646"/>
    </location>
</feature>
<dbReference type="InterPro" id="IPR036352">
    <property type="entry name" value="Semap_dom_sf"/>
</dbReference>
<evidence type="ECO:0000256" key="7">
    <source>
        <dbReference type="ARBA" id="ARBA00023180"/>
    </source>
</evidence>
<dbReference type="Proteomes" id="UP001623349">
    <property type="component" value="Unassembled WGS sequence"/>
</dbReference>
<sequence length="1033" mass="115215">MRFFLLWFCVLFLLVSRLRAVSFPEDDEPLNTVDYHYSRQYPVFRGRPSGNESQHRLDFQLMLKIRDTLYIAGRDQDECHNFIKVFVPRNDEMVFVCGTNAFNPMCRYYRLSTLEYDGEEISGLARCPFDARQTNVALFADGKLYSATVADFLASDAVIYRSMGDGSALRTIKYDSKWIKEPHFLHAIEYGNYVYFFFREIAVEHNNLGKAVYSRVARICKNDMGGSQRVLEKHWTSFLKARLNCSVPGDSFFYFDVLQSITDIIQINGIPTVVGVFTTQLNSIPGSAVCAFSMDDIEKVFRGRFKEQKTPDSVWTAVPEDKVPKPRVSLCSYGCPGTHSVDQAALELRNPPASASQVLELKARATNARLRPGCCAKHGLAEAYKTSIDFPDETLSFIKSHPLMDSAVPPIADEPWFTKTRVRYRLTAIEVDRSAGPYQNYTVIFVGSEAGVVLKVLAKTSPFSLNDSVLLEEIEAYNPAKVRRTESCVVRIPLSRCERYGSCKKSCIASRDPYCGWLSQGVCERVNLGMLAGGYEQDTEFGNTAHLGDCHENMEVSSSSVTTVASSPEITSKVIDTWRPKLTSSRKFVVQDDPNTSDFTDTISGVRWEVQSGDSNQMVHMNVLITCVFAAFVLGAFIAGVAVYCYRDMFVRKNRKIHKDAESAQSCTDSSGSFAKLNGLFDSPVKEYQQNIDSPKLYSNLLTSRKELPPNTDTKSMVVDHRGQPPELAALPTPESTPVLHQKTLQAMKSHSEKAHSHGASRKEHPQFFPSSPPPHSPLSHGHIPSAIVLPNATHDYNTSFSNSNAHKADKKLQNIDHPLTKSSSKREHRRSVDSRNTLNDLLKHLNDPNSNPKAIMGEIHMAHQTLMLDPVGPMSEVPPKVPNREASLYSPPSTLPRNSPTKRVDVPTTPGVPMTSLERQRGYHKNSSQRHSISAVPKNLNSPNGVLLSRQPSMNRGGYMPTPTGAKVDYIQGTPVSVHLQPSLSRQSSYTSNGTLPRTGLKRTPSLKPDVPPKPSFVPQTTSVRPLNKYTY</sequence>
<dbReference type="PANTHER" id="PTHR11036:SF65">
    <property type="entry name" value="SEMAPHORIN-6D"/>
    <property type="match status" value="1"/>
</dbReference>
<organism evidence="13 14">
    <name type="scientific">Apodemus speciosus</name>
    <name type="common">Large Japanese field mouse</name>
    <dbReference type="NCBI Taxonomy" id="105296"/>
    <lineage>
        <taxon>Eukaryota</taxon>
        <taxon>Metazoa</taxon>
        <taxon>Chordata</taxon>
        <taxon>Craniata</taxon>
        <taxon>Vertebrata</taxon>
        <taxon>Euteleostomi</taxon>
        <taxon>Mammalia</taxon>
        <taxon>Eutheria</taxon>
        <taxon>Euarchontoglires</taxon>
        <taxon>Glires</taxon>
        <taxon>Rodentia</taxon>
        <taxon>Myomorpha</taxon>
        <taxon>Muroidea</taxon>
        <taxon>Muridae</taxon>
        <taxon>Murinae</taxon>
        <taxon>Apodemus</taxon>
    </lineage>
</organism>
<keyword evidence="4" id="KW-0524">Neurogenesis</keyword>
<dbReference type="SMART" id="SM00630">
    <property type="entry name" value="Sema"/>
    <property type="match status" value="1"/>
</dbReference>
<dbReference type="SUPFAM" id="SSF101912">
    <property type="entry name" value="Sema domain"/>
    <property type="match status" value="2"/>
</dbReference>
<keyword evidence="10" id="KW-0812">Transmembrane</keyword>
<dbReference type="InterPro" id="IPR027231">
    <property type="entry name" value="Semaphorin"/>
</dbReference>
<evidence type="ECO:0000256" key="5">
    <source>
        <dbReference type="ARBA" id="ARBA00023136"/>
    </source>
</evidence>
<name>A0ABQ0EIY9_APOSI</name>
<dbReference type="InterPro" id="IPR002165">
    <property type="entry name" value="Plexin_repeat"/>
</dbReference>
<feature type="compositionally biased region" description="Polar residues" evidence="9">
    <location>
        <begin position="940"/>
        <end position="955"/>
    </location>
</feature>
<dbReference type="Gene3D" id="3.30.1680.10">
    <property type="entry name" value="ligand-binding face of the semaphorins, domain 2"/>
    <property type="match status" value="1"/>
</dbReference>
<keyword evidence="6" id="KW-1015">Disulfide bond</keyword>
<keyword evidence="2" id="KW-0217">Developmental protein</keyword>
<keyword evidence="5 10" id="KW-0472">Membrane</keyword>
<evidence type="ECO:0000256" key="6">
    <source>
        <dbReference type="ARBA" id="ARBA00023157"/>
    </source>
</evidence>
<dbReference type="Pfam" id="PF01437">
    <property type="entry name" value="PSI"/>
    <property type="match status" value="1"/>
</dbReference>
<feature type="region of interest" description="Disordered" evidence="9">
    <location>
        <begin position="875"/>
        <end position="958"/>
    </location>
</feature>
<keyword evidence="14" id="KW-1185">Reference proteome</keyword>
<dbReference type="SUPFAM" id="SSF103575">
    <property type="entry name" value="Plexin repeat"/>
    <property type="match status" value="1"/>
</dbReference>
<reference evidence="13 14" key="1">
    <citation type="submission" date="2024-08" db="EMBL/GenBank/DDBJ databases">
        <title>The draft genome of Apodemus speciosus.</title>
        <authorList>
            <person name="Nabeshima K."/>
            <person name="Suzuki S."/>
            <person name="Onuma M."/>
        </authorList>
    </citation>
    <scope>NUCLEOTIDE SEQUENCE [LARGE SCALE GENOMIC DNA]</scope>
    <source>
        <strain evidence="13">IB14-021</strain>
    </source>
</reference>
<evidence type="ECO:0000256" key="9">
    <source>
        <dbReference type="SAM" id="MobiDB-lite"/>
    </source>
</evidence>
<evidence type="ECO:0000256" key="10">
    <source>
        <dbReference type="SAM" id="Phobius"/>
    </source>
</evidence>
<keyword evidence="7" id="KW-0325">Glycoprotein</keyword>
<feature type="region of interest" description="Disordered" evidence="9">
    <location>
        <begin position="746"/>
        <end position="785"/>
    </location>
</feature>
<accession>A0ABQ0EIY9</accession>
<dbReference type="InterPro" id="IPR015943">
    <property type="entry name" value="WD40/YVTN_repeat-like_dom_sf"/>
</dbReference>
<evidence type="ECO:0000256" key="8">
    <source>
        <dbReference type="PROSITE-ProRule" id="PRU00352"/>
    </source>
</evidence>
<evidence type="ECO:0000256" key="11">
    <source>
        <dbReference type="SAM" id="SignalP"/>
    </source>
</evidence>
<keyword evidence="10" id="KW-1133">Transmembrane helix</keyword>